<protein>
    <submittedName>
        <fullName evidence="1">Uncharacterized protein</fullName>
    </submittedName>
</protein>
<gene>
    <name evidence="1" type="ORF">M8C21_021388</name>
</gene>
<dbReference type="AlphaFoldDB" id="A0AAD5DBR9"/>
<proteinExistence type="predicted"/>
<evidence type="ECO:0000313" key="2">
    <source>
        <dbReference type="Proteomes" id="UP001206925"/>
    </source>
</evidence>
<organism evidence="1 2">
    <name type="scientific">Ambrosia artemisiifolia</name>
    <name type="common">Common ragweed</name>
    <dbReference type="NCBI Taxonomy" id="4212"/>
    <lineage>
        <taxon>Eukaryota</taxon>
        <taxon>Viridiplantae</taxon>
        <taxon>Streptophyta</taxon>
        <taxon>Embryophyta</taxon>
        <taxon>Tracheophyta</taxon>
        <taxon>Spermatophyta</taxon>
        <taxon>Magnoliopsida</taxon>
        <taxon>eudicotyledons</taxon>
        <taxon>Gunneridae</taxon>
        <taxon>Pentapetalae</taxon>
        <taxon>asterids</taxon>
        <taxon>campanulids</taxon>
        <taxon>Asterales</taxon>
        <taxon>Asteraceae</taxon>
        <taxon>Asteroideae</taxon>
        <taxon>Heliantheae alliance</taxon>
        <taxon>Heliantheae</taxon>
        <taxon>Ambrosia</taxon>
    </lineage>
</organism>
<reference evidence="1" key="1">
    <citation type="submission" date="2022-06" db="EMBL/GenBank/DDBJ databases">
        <title>Uncovering the hologenomic basis of an extraordinary plant invasion.</title>
        <authorList>
            <person name="Bieker V.C."/>
            <person name="Martin M.D."/>
            <person name="Gilbert T."/>
            <person name="Hodgins K."/>
            <person name="Battlay P."/>
            <person name="Petersen B."/>
            <person name="Wilson J."/>
        </authorList>
    </citation>
    <scope>NUCLEOTIDE SEQUENCE</scope>
    <source>
        <strain evidence="1">AA19_3_7</strain>
        <tissue evidence="1">Leaf</tissue>
    </source>
</reference>
<keyword evidence="2" id="KW-1185">Reference proteome</keyword>
<accession>A0AAD5DBR9</accession>
<sequence length="70" mass="7789">MSPASEQISTAAEIPAPIILSREIDVRKSGSCYLKVDTDKEDCSLVTWYDDISLLGCFHIVSKVQTLVDW</sequence>
<evidence type="ECO:0000313" key="1">
    <source>
        <dbReference type="EMBL" id="KAI7756637.1"/>
    </source>
</evidence>
<dbReference type="Proteomes" id="UP001206925">
    <property type="component" value="Unassembled WGS sequence"/>
</dbReference>
<comment type="caution">
    <text evidence="1">The sequence shown here is derived from an EMBL/GenBank/DDBJ whole genome shotgun (WGS) entry which is preliminary data.</text>
</comment>
<dbReference type="EMBL" id="JAMZMK010000329">
    <property type="protein sequence ID" value="KAI7756637.1"/>
    <property type="molecule type" value="Genomic_DNA"/>
</dbReference>
<name>A0AAD5DBR9_AMBAR</name>